<dbReference type="Proteomes" id="UP001233172">
    <property type="component" value="Unassembled WGS sequence"/>
</dbReference>
<reference evidence="7" key="2">
    <citation type="submission" date="2023-04" db="EMBL/GenBank/DDBJ databases">
        <authorList>
            <person name="Bu L."/>
            <person name="Lu L."/>
            <person name="Laidemitt M.R."/>
            <person name="Zhang S.M."/>
            <person name="Mutuku M."/>
            <person name="Mkoji G."/>
            <person name="Steinauer M."/>
            <person name="Loker E.S."/>
        </authorList>
    </citation>
    <scope>NUCLEOTIDE SEQUENCE</scope>
    <source>
        <strain evidence="7">KasaAsao</strain>
        <tissue evidence="7">Whole Snail</tissue>
    </source>
</reference>
<comment type="caution">
    <text evidence="7">The sequence shown here is derived from an EMBL/GenBank/DDBJ whole genome shotgun (WGS) entry which is preliminary data.</text>
</comment>
<sequence>KDICFKMSDAEGDDVQTSTPSAPKDSSAPMDIYEALQEVLKTALIHDGLCRGVKEVTKALDKRQAHLCVLANSVDEPLYTKLIEALCAEHGINLLKVDDAKKLGEWAGLCKLDKEGKARKVNACGAVVVKDYGKDSQALDIVKNYFKSK</sequence>
<evidence type="ECO:0000256" key="4">
    <source>
        <dbReference type="RuleBase" id="RU000670"/>
    </source>
</evidence>
<evidence type="ECO:0000256" key="1">
    <source>
        <dbReference type="ARBA" id="ARBA00005824"/>
    </source>
</evidence>
<dbReference type="PANTHER" id="PTHR11843">
    <property type="entry name" value="40S RIBOSOMAL PROTEIN S12"/>
    <property type="match status" value="1"/>
</dbReference>
<feature type="domain" description="Ribosomal protein eL8/eL30/eS12/Gadd45" evidence="6">
    <location>
        <begin position="35"/>
        <end position="126"/>
    </location>
</feature>
<dbReference type="FunFam" id="3.30.1330.30:FF:000005">
    <property type="entry name" value="40S ribosomal protein S12"/>
    <property type="match status" value="1"/>
</dbReference>
<protein>
    <recommendedName>
        <fullName evidence="4">40S ribosomal protein S12</fullName>
    </recommendedName>
</protein>
<feature type="non-terminal residue" evidence="7">
    <location>
        <position position="149"/>
    </location>
</feature>
<dbReference type="InterPro" id="IPR047860">
    <property type="entry name" value="Ribosomal_eS12_CS"/>
</dbReference>
<dbReference type="PRINTS" id="PR00972">
    <property type="entry name" value="RIBSOMALS12E"/>
</dbReference>
<dbReference type="Pfam" id="PF01248">
    <property type="entry name" value="Ribosomal_L7Ae"/>
    <property type="match status" value="1"/>
</dbReference>
<dbReference type="GO" id="GO:0022626">
    <property type="term" value="C:cytosolic ribosome"/>
    <property type="evidence" value="ECO:0007669"/>
    <property type="project" value="UniProtKB-ARBA"/>
</dbReference>
<dbReference type="AlphaFoldDB" id="A0AAD8BZS1"/>
<evidence type="ECO:0000256" key="3">
    <source>
        <dbReference type="ARBA" id="ARBA00023274"/>
    </source>
</evidence>
<dbReference type="InterPro" id="IPR000530">
    <property type="entry name" value="Ribosomal_eS12"/>
</dbReference>
<name>A0AAD8BZS1_BIOPF</name>
<dbReference type="Gene3D" id="3.30.1330.30">
    <property type="match status" value="1"/>
</dbReference>
<organism evidence="7 8">
    <name type="scientific">Biomphalaria pfeifferi</name>
    <name type="common">Bloodfluke planorb</name>
    <name type="synonym">Freshwater snail</name>
    <dbReference type="NCBI Taxonomy" id="112525"/>
    <lineage>
        <taxon>Eukaryota</taxon>
        <taxon>Metazoa</taxon>
        <taxon>Spiralia</taxon>
        <taxon>Lophotrochozoa</taxon>
        <taxon>Mollusca</taxon>
        <taxon>Gastropoda</taxon>
        <taxon>Heterobranchia</taxon>
        <taxon>Euthyneura</taxon>
        <taxon>Panpulmonata</taxon>
        <taxon>Hygrophila</taxon>
        <taxon>Lymnaeoidea</taxon>
        <taxon>Planorbidae</taxon>
        <taxon>Biomphalaria</taxon>
    </lineage>
</organism>
<evidence type="ECO:0000256" key="2">
    <source>
        <dbReference type="ARBA" id="ARBA00022980"/>
    </source>
</evidence>
<dbReference type="InterPro" id="IPR004038">
    <property type="entry name" value="Ribosomal_eL8/eL30/eS12/Gad45"/>
</dbReference>
<reference evidence="7" key="1">
    <citation type="journal article" date="2023" name="PLoS Negl. Trop. Dis.">
        <title>A genome sequence for Biomphalaria pfeifferi, the major vector snail for the human-infecting parasite Schistosoma mansoni.</title>
        <authorList>
            <person name="Bu L."/>
            <person name="Lu L."/>
            <person name="Laidemitt M.R."/>
            <person name="Zhang S.M."/>
            <person name="Mutuku M."/>
            <person name="Mkoji G."/>
            <person name="Steinauer M."/>
            <person name="Loker E.S."/>
        </authorList>
    </citation>
    <scope>NUCLEOTIDE SEQUENCE</scope>
    <source>
        <strain evidence="7">KasaAsao</strain>
    </source>
</reference>
<dbReference type="SUPFAM" id="SSF55315">
    <property type="entry name" value="L30e-like"/>
    <property type="match status" value="1"/>
</dbReference>
<evidence type="ECO:0000313" key="7">
    <source>
        <dbReference type="EMBL" id="KAK0062814.1"/>
    </source>
</evidence>
<dbReference type="EMBL" id="JASAOG010000023">
    <property type="protein sequence ID" value="KAK0062814.1"/>
    <property type="molecule type" value="Genomic_DNA"/>
</dbReference>
<accession>A0AAD8BZS1</accession>
<dbReference type="InterPro" id="IPR029064">
    <property type="entry name" value="Ribosomal_eL30-like_sf"/>
</dbReference>
<gene>
    <name evidence="7" type="ORF">Bpfe_007534</name>
</gene>
<keyword evidence="2 4" id="KW-0689">Ribosomal protein</keyword>
<keyword evidence="8" id="KW-1185">Reference proteome</keyword>
<keyword evidence="3 4" id="KW-0687">Ribonucleoprotein</keyword>
<dbReference type="GO" id="GO:0015935">
    <property type="term" value="C:small ribosomal subunit"/>
    <property type="evidence" value="ECO:0007669"/>
    <property type="project" value="UniProtKB-ARBA"/>
</dbReference>
<evidence type="ECO:0000313" key="8">
    <source>
        <dbReference type="Proteomes" id="UP001233172"/>
    </source>
</evidence>
<evidence type="ECO:0000256" key="5">
    <source>
        <dbReference type="SAM" id="MobiDB-lite"/>
    </source>
</evidence>
<feature type="region of interest" description="Disordered" evidence="5">
    <location>
        <begin position="8"/>
        <end position="27"/>
    </location>
</feature>
<dbReference type="PROSITE" id="PS01189">
    <property type="entry name" value="RIBOSOMAL_S12E"/>
    <property type="match status" value="1"/>
</dbReference>
<comment type="similarity">
    <text evidence="1 4">Belongs to the eukaryotic ribosomal protein eS12 family.</text>
</comment>
<evidence type="ECO:0000259" key="6">
    <source>
        <dbReference type="Pfam" id="PF01248"/>
    </source>
</evidence>
<dbReference type="GO" id="GO:0006412">
    <property type="term" value="P:translation"/>
    <property type="evidence" value="ECO:0007669"/>
    <property type="project" value="InterPro"/>
</dbReference>
<dbReference type="GO" id="GO:0003735">
    <property type="term" value="F:structural constituent of ribosome"/>
    <property type="evidence" value="ECO:0007669"/>
    <property type="project" value="InterPro"/>
</dbReference>
<proteinExistence type="inferred from homology"/>